<gene>
    <name evidence="8" type="ORF">EGM88_00445</name>
</gene>
<comment type="caution">
    <text evidence="8">The sequence shown here is derived from an EMBL/GenBank/DDBJ whole genome shotgun (WGS) entry which is preliminary data.</text>
</comment>
<feature type="domain" description="Peptidase S54 rhomboid" evidence="6">
    <location>
        <begin position="65"/>
        <end position="207"/>
    </location>
</feature>
<evidence type="ECO:0000256" key="5">
    <source>
        <dbReference type="SAM" id="Phobius"/>
    </source>
</evidence>
<dbReference type="AlphaFoldDB" id="A0A3N4NXQ5"/>
<dbReference type="EMBL" id="RPFJ01000001">
    <property type="protein sequence ID" value="RPE00855.1"/>
    <property type="molecule type" value="Genomic_DNA"/>
</dbReference>
<feature type="transmembrane region" description="Helical" evidence="5">
    <location>
        <begin position="69"/>
        <end position="93"/>
    </location>
</feature>
<evidence type="ECO:0000256" key="4">
    <source>
        <dbReference type="ARBA" id="ARBA00023136"/>
    </source>
</evidence>
<keyword evidence="2 5" id="KW-0812">Transmembrane</keyword>
<evidence type="ECO:0000259" key="7">
    <source>
        <dbReference type="Pfam" id="PF20216"/>
    </source>
</evidence>
<dbReference type="GO" id="GO:0006508">
    <property type="term" value="P:proteolysis"/>
    <property type="evidence" value="ECO:0007669"/>
    <property type="project" value="UniProtKB-KW"/>
</dbReference>
<organism evidence="8 9">
    <name type="scientific">Aureibaculum marinum</name>
    <dbReference type="NCBI Taxonomy" id="2487930"/>
    <lineage>
        <taxon>Bacteria</taxon>
        <taxon>Pseudomonadati</taxon>
        <taxon>Bacteroidota</taxon>
        <taxon>Flavobacteriia</taxon>
        <taxon>Flavobacteriales</taxon>
        <taxon>Flavobacteriaceae</taxon>
        <taxon>Aureibaculum</taxon>
    </lineage>
</organism>
<name>A0A3N4NXQ5_9FLAO</name>
<keyword evidence="3 5" id="KW-1133">Transmembrane helix</keyword>
<feature type="transmembrane region" description="Helical" evidence="5">
    <location>
        <begin position="105"/>
        <end position="123"/>
    </location>
</feature>
<dbReference type="Proteomes" id="UP000270856">
    <property type="component" value="Unassembled WGS sequence"/>
</dbReference>
<dbReference type="PANTHER" id="PTHR43066">
    <property type="entry name" value="RHOMBOID-RELATED PROTEIN"/>
    <property type="match status" value="1"/>
</dbReference>
<dbReference type="Pfam" id="PF20216">
    <property type="entry name" value="DUF6576"/>
    <property type="match status" value="1"/>
</dbReference>
<comment type="subcellular location">
    <subcellularLocation>
        <location evidence="1">Membrane</location>
        <topology evidence="1">Multi-pass membrane protein</topology>
    </subcellularLocation>
</comment>
<feature type="domain" description="DUF6576" evidence="7">
    <location>
        <begin position="251"/>
        <end position="278"/>
    </location>
</feature>
<evidence type="ECO:0000259" key="6">
    <source>
        <dbReference type="Pfam" id="PF01694"/>
    </source>
</evidence>
<sequence length="284" mass="32076">MNTFRDKIAFKLKTANIAEQIIYANIIIYIITLLFRAFSTLMQWHENLFVSWFSLPATFDQFLSKPWTIVTYGFLHADFFHILFNLMLLYYIGNLFLDFFSKRDFLIFYFSGIIVGGIIYLTSYNVFPALLGSNAVLLGASAGVTAILVGLATKVPNFAIHFRFIGPVKLWYIAVAMIVIDLIQLPINNTGGHLAHLGGALIGFLLTNQANKGKNLNKLFAFLFKSKESTPLKTVFKNPNPQKKSTTTSIQQQKIDAILDKISKSGYEALTKEEKDFLFNIGKK</sequence>
<reference evidence="8 9" key="1">
    <citation type="submission" date="2018-11" db="EMBL/GenBank/DDBJ databases">
        <title>Aureibaculum marinum gen. nov., sp. nov., a member of the family Flavobacteriaceae isolated from the Bohai Sea.</title>
        <authorList>
            <person name="Ji X."/>
        </authorList>
    </citation>
    <scope>NUCLEOTIDE SEQUENCE [LARGE SCALE GENOMIC DNA]</scope>
    <source>
        <strain evidence="8 9">BH-SD17</strain>
    </source>
</reference>
<dbReference type="InterPro" id="IPR022764">
    <property type="entry name" value="Peptidase_S54_rhomboid_dom"/>
</dbReference>
<dbReference type="RefSeq" id="WP_123895910.1">
    <property type="nucleotide sequence ID" value="NZ_RPFJ01000001.1"/>
</dbReference>
<dbReference type="GO" id="GO:0016020">
    <property type="term" value="C:membrane"/>
    <property type="evidence" value="ECO:0007669"/>
    <property type="project" value="UniProtKB-SubCell"/>
</dbReference>
<keyword evidence="8" id="KW-0378">Hydrolase</keyword>
<accession>A0A3N4NXQ5</accession>
<proteinExistence type="predicted"/>
<dbReference type="GO" id="GO:0004252">
    <property type="term" value="F:serine-type endopeptidase activity"/>
    <property type="evidence" value="ECO:0007669"/>
    <property type="project" value="InterPro"/>
</dbReference>
<evidence type="ECO:0000313" key="9">
    <source>
        <dbReference type="Proteomes" id="UP000270856"/>
    </source>
</evidence>
<dbReference type="OrthoDB" id="680602at2"/>
<evidence type="ECO:0000256" key="2">
    <source>
        <dbReference type="ARBA" id="ARBA00022692"/>
    </source>
</evidence>
<keyword evidence="8" id="KW-0645">Protease</keyword>
<keyword evidence="9" id="KW-1185">Reference proteome</keyword>
<feature type="transmembrane region" description="Helical" evidence="5">
    <location>
        <begin position="21"/>
        <end position="44"/>
    </location>
</feature>
<evidence type="ECO:0000256" key="1">
    <source>
        <dbReference type="ARBA" id="ARBA00004141"/>
    </source>
</evidence>
<dbReference type="InterPro" id="IPR046483">
    <property type="entry name" value="DUF6576"/>
</dbReference>
<dbReference type="SUPFAM" id="SSF144091">
    <property type="entry name" value="Rhomboid-like"/>
    <property type="match status" value="1"/>
</dbReference>
<feature type="transmembrane region" description="Helical" evidence="5">
    <location>
        <begin position="129"/>
        <end position="149"/>
    </location>
</feature>
<evidence type="ECO:0000313" key="8">
    <source>
        <dbReference type="EMBL" id="RPE00855.1"/>
    </source>
</evidence>
<evidence type="ECO:0000256" key="3">
    <source>
        <dbReference type="ARBA" id="ARBA00022989"/>
    </source>
</evidence>
<feature type="transmembrane region" description="Helical" evidence="5">
    <location>
        <begin position="193"/>
        <end position="210"/>
    </location>
</feature>
<keyword evidence="4 5" id="KW-0472">Membrane</keyword>
<dbReference type="InterPro" id="IPR035952">
    <property type="entry name" value="Rhomboid-like_sf"/>
</dbReference>
<dbReference type="Gene3D" id="1.20.1540.10">
    <property type="entry name" value="Rhomboid-like"/>
    <property type="match status" value="1"/>
</dbReference>
<dbReference type="PANTHER" id="PTHR43066:SF11">
    <property type="entry name" value="PEPTIDASE S54 RHOMBOID DOMAIN-CONTAINING PROTEIN"/>
    <property type="match status" value="1"/>
</dbReference>
<protein>
    <submittedName>
        <fullName evidence="8">Rhomboid family intramembrane serine protease</fullName>
    </submittedName>
</protein>
<dbReference type="Pfam" id="PF01694">
    <property type="entry name" value="Rhomboid"/>
    <property type="match status" value="1"/>
</dbReference>